<gene>
    <name evidence="3" type="ORF">F444_10595</name>
</gene>
<feature type="domain" description="Protein kinase" evidence="2">
    <location>
        <begin position="106"/>
        <end position="344"/>
    </location>
</feature>
<dbReference type="Pfam" id="PF00069">
    <property type="entry name" value="Pkinase"/>
    <property type="match status" value="1"/>
</dbReference>
<dbReference type="AlphaFoldDB" id="A0A081A3K0"/>
<dbReference type="SUPFAM" id="SSF56112">
    <property type="entry name" value="Protein kinase-like (PK-like)"/>
    <property type="match status" value="1"/>
</dbReference>
<protein>
    <submittedName>
        <fullName evidence="3">TKL protein kinase</fullName>
    </submittedName>
</protein>
<comment type="caution">
    <text evidence="3">The sequence shown here is derived from an EMBL/GenBank/DDBJ whole genome shotgun (WGS) entry which is preliminary data.</text>
</comment>
<evidence type="ECO:0000256" key="1">
    <source>
        <dbReference type="SAM" id="Phobius"/>
    </source>
</evidence>
<dbReference type="GO" id="GO:0005524">
    <property type="term" value="F:ATP binding"/>
    <property type="evidence" value="ECO:0007669"/>
    <property type="project" value="InterPro"/>
</dbReference>
<evidence type="ECO:0000259" key="2">
    <source>
        <dbReference type="PROSITE" id="PS50011"/>
    </source>
</evidence>
<dbReference type="Gene3D" id="1.10.510.10">
    <property type="entry name" value="Transferase(Phosphotransferase) domain 1"/>
    <property type="match status" value="1"/>
</dbReference>
<dbReference type="PANTHER" id="PTHR44329:SF214">
    <property type="entry name" value="PROTEIN KINASE DOMAIN-CONTAINING PROTEIN"/>
    <property type="match status" value="1"/>
</dbReference>
<dbReference type="InterPro" id="IPR000719">
    <property type="entry name" value="Prot_kinase_dom"/>
</dbReference>
<keyword evidence="1" id="KW-1133">Transmembrane helix</keyword>
<dbReference type="Proteomes" id="UP000028582">
    <property type="component" value="Unassembled WGS sequence"/>
</dbReference>
<sequence length="396" mass="44520">MAPMTRPTGSAWLTTWLKDEFAVEDLGFEELLLIPVILVVIAAMGIGWFCWKRSSCSRENRLLLAILTWFSKLLGCRYSRTSSSTDGDDYELRQHLHGNRIPYDSLVFQTELSKGASGEVWICRYGGQEVAVKKLLHIRDQKAEDVQIFAEQIELTASLIHPHIVKFIGRESEGLFTHKLRHLIVGERSDFMAIAVAEALEYLHSQSLDPKLIDFGVSRGMMDLTMTAGVGTPYWTTPENMEGDRYTDKADIYSFGVVLSELDTGRIPHFDAVEDDGTRLMPFQILQEVMTGTLRPSFSVDCPTRIQRIGVACLSFEPSDRPTAQELIQLLEGKYMDMTEHDTICLRSLTSISSSSSSSSFVFDATNSDIARQLLILHQAGDVAEKSTSRRFLPLY</sequence>
<keyword evidence="3" id="KW-0418">Kinase</keyword>
<dbReference type="Gene3D" id="3.30.200.20">
    <property type="entry name" value="Phosphorylase Kinase, domain 1"/>
    <property type="match status" value="1"/>
</dbReference>
<dbReference type="GO" id="GO:0004674">
    <property type="term" value="F:protein serine/threonine kinase activity"/>
    <property type="evidence" value="ECO:0007669"/>
    <property type="project" value="TreeGrafter"/>
</dbReference>
<organism evidence="3 4">
    <name type="scientific">Phytophthora nicotianae P1976</name>
    <dbReference type="NCBI Taxonomy" id="1317066"/>
    <lineage>
        <taxon>Eukaryota</taxon>
        <taxon>Sar</taxon>
        <taxon>Stramenopiles</taxon>
        <taxon>Oomycota</taxon>
        <taxon>Peronosporomycetes</taxon>
        <taxon>Peronosporales</taxon>
        <taxon>Peronosporaceae</taxon>
        <taxon>Phytophthora</taxon>
    </lineage>
</organism>
<name>A0A081A3K0_PHYNI</name>
<dbReference type="PROSITE" id="PS50011">
    <property type="entry name" value="PROTEIN_KINASE_DOM"/>
    <property type="match status" value="1"/>
</dbReference>
<dbReference type="InterPro" id="IPR011009">
    <property type="entry name" value="Kinase-like_dom_sf"/>
</dbReference>
<keyword evidence="3" id="KW-0808">Transferase</keyword>
<dbReference type="EMBL" id="ANJA01001898">
    <property type="protein sequence ID" value="ETO73461.1"/>
    <property type="molecule type" value="Genomic_DNA"/>
</dbReference>
<dbReference type="InterPro" id="IPR051681">
    <property type="entry name" value="Ser/Thr_Kinases-Pseudokinases"/>
</dbReference>
<feature type="transmembrane region" description="Helical" evidence="1">
    <location>
        <begin position="31"/>
        <end position="51"/>
    </location>
</feature>
<evidence type="ECO:0000313" key="4">
    <source>
        <dbReference type="Proteomes" id="UP000028582"/>
    </source>
</evidence>
<reference evidence="3 4" key="1">
    <citation type="submission" date="2013-11" db="EMBL/GenBank/DDBJ databases">
        <title>The Genome Sequence of Phytophthora parasitica P1976.</title>
        <authorList>
            <consortium name="The Broad Institute Genomics Platform"/>
            <person name="Russ C."/>
            <person name="Tyler B."/>
            <person name="Panabieres F."/>
            <person name="Shan W."/>
            <person name="Tripathy S."/>
            <person name="Grunwald N."/>
            <person name="Machado M."/>
            <person name="Johnson C.S."/>
            <person name="Walker B."/>
            <person name="Young S."/>
            <person name="Zeng Q."/>
            <person name="Gargeya S."/>
            <person name="Fitzgerald M."/>
            <person name="Haas B."/>
            <person name="Abouelleil A."/>
            <person name="Allen A.W."/>
            <person name="Alvarado L."/>
            <person name="Arachchi H.M."/>
            <person name="Berlin A.M."/>
            <person name="Chapman S.B."/>
            <person name="Gainer-Dewar J."/>
            <person name="Goldberg J."/>
            <person name="Griggs A."/>
            <person name="Gujja S."/>
            <person name="Hansen M."/>
            <person name="Howarth C."/>
            <person name="Imamovic A."/>
            <person name="Ireland A."/>
            <person name="Larimer J."/>
            <person name="McCowan C."/>
            <person name="Murphy C."/>
            <person name="Pearson M."/>
            <person name="Poon T.W."/>
            <person name="Priest M."/>
            <person name="Roberts A."/>
            <person name="Saif S."/>
            <person name="Shea T."/>
            <person name="Sisk P."/>
            <person name="Sykes S."/>
            <person name="Wortman J."/>
            <person name="Nusbaum C."/>
            <person name="Birren B."/>
        </authorList>
    </citation>
    <scope>NUCLEOTIDE SEQUENCE [LARGE SCALE GENOMIC DNA]</scope>
    <source>
        <strain evidence="3 4">P1976</strain>
    </source>
</reference>
<proteinExistence type="predicted"/>
<keyword evidence="1" id="KW-0812">Transmembrane</keyword>
<evidence type="ECO:0000313" key="3">
    <source>
        <dbReference type="EMBL" id="ETO73461.1"/>
    </source>
</evidence>
<keyword evidence="1" id="KW-0472">Membrane</keyword>
<accession>A0A081A3K0</accession>
<dbReference type="PANTHER" id="PTHR44329">
    <property type="entry name" value="SERINE/THREONINE-PROTEIN KINASE TNNI3K-RELATED"/>
    <property type="match status" value="1"/>
</dbReference>